<evidence type="ECO:0000313" key="1">
    <source>
        <dbReference type="EMBL" id="OHA51831.1"/>
    </source>
</evidence>
<accession>A0A1G2PW36</accession>
<dbReference type="Proteomes" id="UP000176951">
    <property type="component" value="Unassembled WGS sequence"/>
</dbReference>
<reference evidence="1 2" key="1">
    <citation type="journal article" date="2016" name="Nat. Commun.">
        <title>Thousands of microbial genomes shed light on interconnected biogeochemical processes in an aquifer system.</title>
        <authorList>
            <person name="Anantharaman K."/>
            <person name="Brown C.T."/>
            <person name="Hug L.A."/>
            <person name="Sharon I."/>
            <person name="Castelle C.J."/>
            <person name="Probst A.J."/>
            <person name="Thomas B.C."/>
            <person name="Singh A."/>
            <person name="Wilkins M.J."/>
            <person name="Karaoz U."/>
            <person name="Brodie E.L."/>
            <person name="Williams K.H."/>
            <person name="Hubbard S.S."/>
            <person name="Banfield J.F."/>
        </authorList>
    </citation>
    <scope>NUCLEOTIDE SEQUENCE [LARGE SCALE GENOMIC DNA]</scope>
</reference>
<protein>
    <submittedName>
        <fullName evidence="1">Uncharacterized protein</fullName>
    </submittedName>
</protein>
<dbReference type="AlphaFoldDB" id="A0A1G2PW36"/>
<sequence length="79" mass="8989">MKIFVIKITSDYSDIANFLFGPFTSENGAKTYLLKKGWIEDINDETGVWYAQISRYTGVNAIIEKLILRKPKDLPTCKG</sequence>
<organism evidence="1 2">
    <name type="scientific">Candidatus Terrybacteria bacterium RIFCSPLOWO2_01_FULL_40_23</name>
    <dbReference type="NCBI Taxonomy" id="1802366"/>
    <lineage>
        <taxon>Bacteria</taxon>
        <taxon>Candidatus Terryibacteriota</taxon>
    </lineage>
</organism>
<name>A0A1G2PW36_9BACT</name>
<proteinExistence type="predicted"/>
<dbReference type="EMBL" id="MHSW01000018">
    <property type="protein sequence ID" value="OHA51831.1"/>
    <property type="molecule type" value="Genomic_DNA"/>
</dbReference>
<gene>
    <name evidence="1" type="ORF">A3A97_00210</name>
</gene>
<evidence type="ECO:0000313" key="2">
    <source>
        <dbReference type="Proteomes" id="UP000176951"/>
    </source>
</evidence>
<comment type="caution">
    <text evidence="1">The sequence shown here is derived from an EMBL/GenBank/DDBJ whole genome shotgun (WGS) entry which is preliminary data.</text>
</comment>